<evidence type="ECO:0000256" key="6">
    <source>
        <dbReference type="SAM" id="Phobius"/>
    </source>
</evidence>
<name>A0A0P0YZH1_9HYPH</name>
<comment type="function">
    <text evidence="1">Involved in DNA recombination.</text>
</comment>
<evidence type="ECO:0000256" key="3">
    <source>
        <dbReference type="ARBA" id="ARBA00021840"/>
    </source>
</evidence>
<reference evidence="7" key="1">
    <citation type="journal article" date="2015" name="Proc. Natl. Acad. Sci. U.S.A.">
        <title>Bacterial clade with the ribosomal RNA operon on a small plasmid rather than the chromosome.</title>
        <authorList>
            <person name="Anda M."/>
            <person name="Ohtsubo Y."/>
            <person name="Okubo T."/>
            <person name="Sugawara M."/>
            <person name="Nagata Y."/>
            <person name="Tsuda M."/>
            <person name="Minamisawa K."/>
            <person name="Mitsui H."/>
        </authorList>
    </citation>
    <scope>NUCLEOTIDE SEQUENCE</scope>
    <source>
        <strain evidence="7">DSM 14790</strain>
    </source>
</reference>
<evidence type="ECO:0000256" key="2">
    <source>
        <dbReference type="ARBA" id="ARBA00009840"/>
    </source>
</evidence>
<organism evidence="7">
    <name type="scientific">Aurantimonas coralicida</name>
    <dbReference type="NCBI Taxonomy" id="182270"/>
    <lineage>
        <taxon>Bacteria</taxon>
        <taxon>Pseudomonadati</taxon>
        <taxon>Pseudomonadota</taxon>
        <taxon>Alphaproteobacteria</taxon>
        <taxon>Hyphomicrobiales</taxon>
        <taxon>Aurantimonadaceae</taxon>
        <taxon>Aurantimonas</taxon>
    </lineage>
</organism>
<dbReference type="Pfam" id="PF02646">
    <property type="entry name" value="RmuC"/>
    <property type="match status" value="1"/>
</dbReference>
<dbReference type="PANTHER" id="PTHR30563:SF0">
    <property type="entry name" value="DNA RECOMBINATION PROTEIN RMUC"/>
    <property type="match status" value="1"/>
</dbReference>
<keyword evidence="6" id="KW-1133">Transmembrane helix</keyword>
<accession>A0A0P0YZH1</accession>
<dbReference type="EMBL" id="LC066373">
    <property type="protein sequence ID" value="BAT26718.1"/>
    <property type="molecule type" value="Genomic_DNA"/>
</dbReference>
<protein>
    <recommendedName>
        <fullName evidence="3">DNA recombination protein RmuC homolog</fullName>
    </recommendedName>
</protein>
<keyword evidence="5" id="KW-0233">DNA recombination</keyword>
<dbReference type="AlphaFoldDB" id="A0A0P0YZH1"/>
<proteinExistence type="inferred from homology"/>
<feature type="transmembrane region" description="Helical" evidence="6">
    <location>
        <begin position="20"/>
        <end position="40"/>
    </location>
</feature>
<sequence>MDSAAFAAAFSAPVIFLGDHPLTLAEALLAGLAALFFVLWRRASRAAREAGDHADRSDSEASERLDAVLRSQAEITGRMQTMAEIIGSRQADLTRTLAERLDGLSTRVGQSIRETGTATSASLTALTERLAVIDRAQGEIRGLAGEVVRLQDILSNKQSRGAFGEGRMQAIVADALPSAAYSFQATLSNGKRPDCLIRMPNGAPSLAIDAKFPLEAFTALREAESDEARTFAASRMRRDMDVHVRAIADKYLIPGETQDTAFLFVPSEAVFAELHERFEDIVQKAYRARVVIVSPSLLLLSIQVVQAILKDARMRAEAGRIQKEVRLLGEDLVRLDARVSALRTHFGQAGRDIDQILVSTDKLMRRGERIEAAELGDDGTAAGPVTRTAPGAV</sequence>
<keyword evidence="6" id="KW-0812">Transmembrane</keyword>
<comment type="similarity">
    <text evidence="2">Belongs to the RmuC family.</text>
</comment>
<evidence type="ECO:0000256" key="4">
    <source>
        <dbReference type="ARBA" id="ARBA00023054"/>
    </source>
</evidence>
<evidence type="ECO:0000256" key="5">
    <source>
        <dbReference type="ARBA" id="ARBA00023172"/>
    </source>
</evidence>
<dbReference type="InterPro" id="IPR003798">
    <property type="entry name" value="DNA_recombination_RmuC"/>
</dbReference>
<keyword evidence="6" id="KW-0472">Membrane</keyword>
<dbReference type="GO" id="GO:0006310">
    <property type="term" value="P:DNA recombination"/>
    <property type="evidence" value="ECO:0007669"/>
    <property type="project" value="UniProtKB-KW"/>
</dbReference>
<keyword evidence="4" id="KW-0175">Coiled coil</keyword>
<evidence type="ECO:0000256" key="1">
    <source>
        <dbReference type="ARBA" id="ARBA00003416"/>
    </source>
</evidence>
<dbReference type="RefSeq" id="WP_024351635.1">
    <property type="nucleotide sequence ID" value="NZ_BBWN01000030.1"/>
</dbReference>
<dbReference type="PANTHER" id="PTHR30563">
    <property type="entry name" value="DNA RECOMBINATION PROTEIN RMUC"/>
    <property type="match status" value="1"/>
</dbReference>
<evidence type="ECO:0000313" key="7">
    <source>
        <dbReference type="EMBL" id="BAT26718.1"/>
    </source>
</evidence>